<dbReference type="SUPFAM" id="SSF57850">
    <property type="entry name" value="RING/U-box"/>
    <property type="match status" value="1"/>
</dbReference>
<dbReference type="CDD" id="cd16454">
    <property type="entry name" value="RING-H2_PA-TM-RING"/>
    <property type="match status" value="1"/>
</dbReference>
<evidence type="ECO:0000313" key="6">
    <source>
        <dbReference type="EnsemblMetazoa" id="SCAU015870-PA"/>
    </source>
</evidence>
<dbReference type="InterPro" id="IPR047134">
    <property type="entry name" value="RNF4"/>
</dbReference>
<dbReference type="GO" id="GO:0008270">
    <property type="term" value="F:zinc ion binding"/>
    <property type="evidence" value="ECO:0007669"/>
    <property type="project" value="UniProtKB-KW"/>
</dbReference>
<gene>
    <name evidence="6" type="primary">106083925</name>
</gene>
<accession>A0A1I8QCF9</accession>
<dbReference type="OrthoDB" id="8062037at2759"/>
<dbReference type="Gene3D" id="3.30.40.10">
    <property type="entry name" value="Zinc/RING finger domain, C3HC4 (zinc finger)"/>
    <property type="match status" value="1"/>
</dbReference>
<feature type="coiled-coil region" evidence="4">
    <location>
        <begin position="239"/>
        <end position="266"/>
    </location>
</feature>
<evidence type="ECO:0000313" key="7">
    <source>
        <dbReference type="Proteomes" id="UP000095300"/>
    </source>
</evidence>
<organism evidence="6 7">
    <name type="scientific">Stomoxys calcitrans</name>
    <name type="common">Stable fly</name>
    <name type="synonym">Conops calcitrans</name>
    <dbReference type="NCBI Taxonomy" id="35570"/>
    <lineage>
        <taxon>Eukaryota</taxon>
        <taxon>Metazoa</taxon>
        <taxon>Ecdysozoa</taxon>
        <taxon>Arthropoda</taxon>
        <taxon>Hexapoda</taxon>
        <taxon>Insecta</taxon>
        <taxon>Pterygota</taxon>
        <taxon>Neoptera</taxon>
        <taxon>Endopterygota</taxon>
        <taxon>Diptera</taxon>
        <taxon>Brachycera</taxon>
        <taxon>Muscomorpha</taxon>
        <taxon>Muscoidea</taxon>
        <taxon>Muscidae</taxon>
        <taxon>Stomoxys</taxon>
    </lineage>
</organism>
<keyword evidence="4" id="KW-0175">Coiled coil</keyword>
<dbReference type="EnsemblMetazoa" id="SCAU015870-RA">
    <property type="protein sequence ID" value="SCAU015870-PA"/>
    <property type="gene ID" value="SCAU015870"/>
</dbReference>
<evidence type="ECO:0000256" key="2">
    <source>
        <dbReference type="ARBA" id="ARBA00022833"/>
    </source>
</evidence>
<dbReference type="VEuPathDB" id="VectorBase:SCAU015870"/>
<dbReference type="Pfam" id="PF13639">
    <property type="entry name" value="zf-RING_2"/>
    <property type="match status" value="1"/>
</dbReference>
<name>A0A1I8QCF9_STOCA</name>
<dbReference type="PANTHER" id="PTHR23041">
    <property type="entry name" value="RING FINGER DOMAIN-CONTAINING"/>
    <property type="match status" value="1"/>
</dbReference>
<protein>
    <recommendedName>
        <fullName evidence="5">RING-type domain-containing protein</fullName>
    </recommendedName>
</protein>
<feature type="coiled-coil region" evidence="4">
    <location>
        <begin position="126"/>
        <end position="212"/>
    </location>
</feature>
<evidence type="ECO:0000256" key="4">
    <source>
        <dbReference type="SAM" id="Coils"/>
    </source>
</evidence>
<evidence type="ECO:0000259" key="5">
    <source>
        <dbReference type="PROSITE" id="PS50089"/>
    </source>
</evidence>
<reference evidence="6" key="1">
    <citation type="submission" date="2020-05" db="UniProtKB">
        <authorList>
            <consortium name="EnsemblMetazoa"/>
        </authorList>
    </citation>
    <scope>IDENTIFICATION</scope>
    <source>
        <strain evidence="6">USDA</strain>
    </source>
</reference>
<dbReference type="PROSITE" id="PS50089">
    <property type="entry name" value="ZF_RING_2"/>
    <property type="match status" value="1"/>
</dbReference>
<dbReference type="InterPro" id="IPR001841">
    <property type="entry name" value="Znf_RING"/>
</dbReference>
<feature type="domain" description="RING-type" evidence="5">
    <location>
        <begin position="52"/>
        <end position="93"/>
    </location>
</feature>
<dbReference type="Proteomes" id="UP000095300">
    <property type="component" value="Unassembled WGS sequence"/>
</dbReference>
<keyword evidence="1 3" id="KW-0479">Metal-binding</keyword>
<dbReference type="AlphaFoldDB" id="A0A1I8QCF9"/>
<proteinExistence type="predicted"/>
<sequence length="557" mass="64007">MYYHTYDMHHTKNSSIASTNNTARLNYTYTVYTIQLLINDRNNKMPGLQLMCPVCTEDFQEADDIHVTNCGHLYHFSCMEDWRTRANSCPQCRLENPNTYKVYLVLSEGNETSAPSEEDEDLHAKLESSAEKINELQALLDESELNMFHIQEQYTVEQDLRKKLEHKIAENANYEENFYQLHHQFSESEERVKLLKEDNERLIIEKEQSAEKLFLKAKELSMLQQSLNAATKAHSEAQLIDYTAQCSQYEDRLKLLQQEIKQLTLDNEYKSKDIALKIREIAALRVFRQGNTDPSNKQLTNTKCILDMEQKLKDITAQLEKEIANSTQLSIDKIILQSQIQRMELQMRGTQEAPRNEQCELVDDAAINVDDDSNKNKASVSNKTALLHTINDNELSEGTARSVVLQKFPFLELQPSLEEVIISIAAKMDVVISKGDIVKVGTIGTSAKSPKIPKQVSVYVEFASDDLKWRLLANGHLLKRDETFKAVNIAEYMDRKLHAIFLYANRKLRGVLFDYITCRNNTIIAKKTAQDADTLIIYSKEQVDELLKISKVINDGY</sequence>
<keyword evidence="7" id="KW-1185">Reference proteome</keyword>
<evidence type="ECO:0000256" key="1">
    <source>
        <dbReference type="ARBA" id="ARBA00022771"/>
    </source>
</evidence>
<keyword evidence="1 3" id="KW-0863">Zinc-finger</keyword>
<dbReference type="SMART" id="SM00184">
    <property type="entry name" value="RING"/>
    <property type="match status" value="1"/>
</dbReference>
<keyword evidence="2" id="KW-0862">Zinc</keyword>
<evidence type="ECO:0000256" key="3">
    <source>
        <dbReference type="PROSITE-ProRule" id="PRU00175"/>
    </source>
</evidence>
<dbReference type="PANTHER" id="PTHR23041:SF78">
    <property type="entry name" value="E3 UBIQUITIN-PROTEIN LIGASE RNF4"/>
    <property type="match status" value="1"/>
</dbReference>
<dbReference type="InterPro" id="IPR013083">
    <property type="entry name" value="Znf_RING/FYVE/PHD"/>
</dbReference>
<dbReference type="STRING" id="35570.A0A1I8QCF9"/>
<dbReference type="KEGG" id="scac:106083925"/>